<keyword evidence="2" id="KW-1185">Reference proteome</keyword>
<comment type="caution">
    <text evidence="1">The sequence shown here is derived from an EMBL/GenBank/DDBJ whole genome shotgun (WGS) entry which is preliminary data.</text>
</comment>
<evidence type="ECO:0000313" key="1">
    <source>
        <dbReference type="EMBL" id="GME97708.1"/>
    </source>
</evidence>
<gene>
    <name evidence="1" type="ORF">Amon02_001030700</name>
</gene>
<dbReference type="EMBL" id="BSXS01010214">
    <property type="protein sequence ID" value="GME97708.1"/>
    <property type="molecule type" value="Genomic_DNA"/>
</dbReference>
<organism evidence="1 2">
    <name type="scientific">Ambrosiozyma monospora</name>
    <name type="common">Yeast</name>
    <name type="synonym">Endomycopsis monosporus</name>
    <dbReference type="NCBI Taxonomy" id="43982"/>
    <lineage>
        <taxon>Eukaryota</taxon>
        <taxon>Fungi</taxon>
        <taxon>Dikarya</taxon>
        <taxon>Ascomycota</taxon>
        <taxon>Saccharomycotina</taxon>
        <taxon>Pichiomycetes</taxon>
        <taxon>Pichiales</taxon>
        <taxon>Pichiaceae</taxon>
        <taxon>Ambrosiozyma</taxon>
    </lineage>
</organism>
<dbReference type="Proteomes" id="UP001165064">
    <property type="component" value="Unassembled WGS sequence"/>
</dbReference>
<proteinExistence type="predicted"/>
<evidence type="ECO:0000313" key="2">
    <source>
        <dbReference type="Proteomes" id="UP001165064"/>
    </source>
</evidence>
<name>A0ACB5TZ28_AMBMO</name>
<sequence>MNESLELNIDNDEEPLITTTNSAGNSQKNPDNKDTFSENKRSNDPNLEKFHYLVDCIADDDYSLSEKRSLLIELSMKLKKDAAFSKCVFESSGLPYRVIETVLQQSSDVLTYTIFFQILNHLLNFELAQPNDSKTIKRDGVSAKLIKVISTSNDRKVCYPRLD</sequence>
<accession>A0ACB5TZ28</accession>
<reference evidence="1" key="1">
    <citation type="submission" date="2023-04" db="EMBL/GenBank/DDBJ databases">
        <title>Ambrosiozyma monospora NBRC 10751.</title>
        <authorList>
            <person name="Ichikawa N."/>
            <person name="Sato H."/>
            <person name="Tonouchi N."/>
        </authorList>
    </citation>
    <scope>NUCLEOTIDE SEQUENCE</scope>
    <source>
        <strain evidence="1">NBRC 10751</strain>
    </source>
</reference>
<protein>
    <submittedName>
        <fullName evidence="1">Unnamed protein product</fullName>
    </submittedName>
</protein>